<comment type="caution">
    <text evidence="2">The sequence shown here is derived from an EMBL/GenBank/DDBJ whole genome shotgun (WGS) entry which is preliminary data.</text>
</comment>
<accession>A0A226ES32</accession>
<protein>
    <submittedName>
        <fullName evidence="2">Uncharacterized protein</fullName>
    </submittedName>
</protein>
<keyword evidence="3" id="KW-1185">Reference proteome</keyword>
<dbReference type="Proteomes" id="UP000198287">
    <property type="component" value="Unassembled WGS sequence"/>
</dbReference>
<reference evidence="2 3" key="1">
    <citation type="submission" date="2015-12" db="EMBL/GenBank/DDBJ databases">
        <title>The genome of Folsomia candida.</title>
        <authorList>
            <person name="Faddeeva A."/>
            <person name="Derks M.F."/>
            <person name="Anvar Y."/>
            <person name="Smit S."/>
            <person name="Van Straalen N."/>
            <person name="Roelofs D."/>
        </authorList>
    </citation>
    <scope>NUCLEOTIDE SEQUENCE [LARGE SCALE GENOMIC DNA]</scope>
    <source>
        <strain evidence="2 3">VU population</strain>
        <tissue evidence="2">Whole body</tissue>
    </source>
</reference>
<proteinExistence type="predicted"/>
<sequence length="108" mass="12294">MRGKKGGGGGGGGRQVVLAIVVVVIYWIYRKQRDELEPARRNSVKVPRRPSIYVLPIVKPQPWDIYRSSRTCKPTPGKAVPIGFIAIDQDQTLKQYHWKYEPSGKEEF</sequence>
<feature type="transmembrane region" description="Helical" evidence="1">
    <location>
        <begin position="12"/>
        <end position="29"/>
    </location>
</feature>
<evidence type="ECO:0000313" key="3">
    <source>
        <dbReference type="Proteomes" id="UP000198287"/>
    </source>
</evidence>
<evidence type="ECO:0000313" key="2">
    <source>
        <dbReference type="EMBL" id="OXA60445.1"/>
    </source>
</evidence>
<dbReference type="EMBL" id="LNIX01000002">
    <property type="protein sequence ID" value="OXA60445.1"/>
    <property type="molecule type" value="Genomic_DNA"/>
</dbReference>
<dbReference type="AlphaFoldDB" id="A0A226ES32"/>
<name>A0A226ES32_FOLCA</name>
<evidence type="ECO:0000256" key="1">
    <source>
        <dbReference type="SAM" id="Phobius"/>
    </source>
</evidence>
<gene>
    <name evidence="2" type="ORF">Fcan01_05220</name>
</gene>
<organism evidence="2 3">
    <name type="scientific">Folsomia candida</name>
    <name type="common">Springtail</name>
    <dbReference type="NCBI Taxonomy" id="158441"/>
    <lineage>
        <taxon>Eukaryota</taxon>
        <taxon>Metazoa</taxon>
        <taxon>Ecdysozoa</taxon>
        <taxon>Arthropoda</taxon>
        <taxon>Hexapoda</taxon>
        <taxon>Collembola</taxon>
        <taxon>Entomobryomorpha</taxon>
        <taxon>Isotomoidea</taxon>
        <taxon>Isotomidae</taxon>
        <taxon>Proisotominae</taxon>
        <taxon>Folsomia</taxon>
    </lineage>
</organism>
<keyword evidence="1" id="KW-1133">Transmembrane helix</keyword>
<keyword evidence="1" id="KW-0472">Membrane</keyword>
<keyword evidence="1" id="KW-0812">Transmembrane</keyword>